<dbReference type="PANTHER" id="PTHR10117">
    <property type="entry name" value="TRANSIENT RECEPTOR POTENTIAL CHANNEL"/>
    <property type="match status" value="1"/>
</dbReference>
<dbReference type="GO" id="GO:0015279">
    <property type="term" value="F:store-operated calcium channel activity"/>
    <property type="evidence" value="ECO:0007669"/>
    <property type="project" value="TreeGrafter"/>
</dbReference>
<evidence type="ECO:0000256" key="1">
    <source>
        <dbReference type="ARBA" id="ARBA00022448"/>
    </source>
</evidence>
<evidence type="ECO:0000259" key="5">
    <source>
        <dbReference type="SMART" id="SM01420"/>
    </source>
</evidence>
<dbReference type="GO" id="GO:0051480">
    <property type="term" value="P:regulation of cytosolic calcium ion concentration"/>
    <property type="evidence" value="ECO:0007669"/>
    <property type="project" value="TreeGrafter"/>
</dbReference>
<evidence type="ECO:0000256" key="3">
    <source>
        <dbReference type="ARBA" id="ARBA00023065"/>
    </source>
</evidence>
<dbReference type="GO" id="GO:0005886">
    <property type="term" value="C:plasma membrane"/>
    <property type="evidence" value="ECO:0007669"/>
    <property type="project" value="TreeGrafter"/>
</dbReference>
<dbReference type="AlphaFoldDB" id="A0A2G8LQF6"/>
<organism evidence="6 7">
    <name type="scientific">Stichopus japonicus</name>
    <name type="common">Sea cucumber</name>
    <dbReference type="NCBI Taxonomy" id="307972"/>
    <lineage>
        <taxon>Eukaryota</taxon>
        <taxon>Metazoa</taxon>
        <taxon>Echinodermata</taxon>
        <taxon>Eleutherozoa</taxon>
        <taxon>Echinozoa</taxon>
        <taxon>Holothuroidea</taxon>
        <taxon>Aspidochirotacea</taxon>
        <taxon>Aspidochirotida</taxon>
        <taxon>Stichopodidae</taxon>
        <taxon>Apostichopus</taxon>
    </lineage>
</organism>
<evidence type="ECO:0000256" key="2">
    <source>
        <dbReference type="ARBA" id="ARBA00022737"/>
    </source>
</evidence>
<dbReference type="PANTHER" id="PTHR10117:SF54">
    <property type="entry name" value="TRANSIENT RECEPTOR POTENTIAL-GAMMA PROTEIN"/>
    <property type="match status" value="1"/>
</dbReference>
<dbReference type="InterPro" id="IPR002153">
    <property type="entry name" value="TRPC_channel"/>
</dbReference>
<reference evidence="6 7" key="1">
    <citation type="journal article" date="2017" name="PLoS Biol.">
        <title>The sea cucumber genome provides insights into morphological evolution and visceral regeneration.</title>
        <authorList>
            <person name="Zhang X."/>
            <person name="Sun L."/>
            <person name="Yuan J."/>
            <person name="Sun Y."/>
            <person name="Gao Y."/>
            <person name="Zhang L."/>
            <person name="Li S."/>
            <person name="Dai H."/>
            <person name="Hamel J.F."/>
            <person name="Liu C."/>
            <person name="Yu Y."/>
            <person name="Liu S."/>
            <person name="Lin W."/>
            <person name="Guo K."/>
            <person name="Jin S."/>
            <person name="Xu P."/>
            <person name="Storey K.B."/>
            <person name="Huan P."/>
            <person name="Zhang T."/>
            <person name="Zhou Y."/>
            <person name="Zhang J."/>
            <person name="Lin C."/>
            <person name="Li X."/>
            <person name="Xing L."/>
            <person name="Huo D."/>
            <person name="Sun M."/>
            <person name="Wang L."/>
            <person name="Mercier A."/>
            <person name="Li F."/>
            <person name="Yang H."/>
            <person name="Xiang J."/>
        </authorList>
    </citation>
    <scope>NUCLEOTIDE SEQUENCE [LARGE SCALE GENOMIC DNA]</scope>
    <source>
        <strain evidence="6">Shaxun</strain>
        <tissue evidence="6">Muscle</tissue>
    </source>
</reference>
<dbReference type="EMBL" id="MRZV01000012">
    <property type="protein sequence ID" value="PIK62452.1"/>
    <property type="molecule type" value="Genomic_DNA"/>
</dbReference>
<dbReference type="STRING" id="307972.A0A2G8LQF6"/>
<keyword evidence="2" id="KW-0677">Repeat</keyword>
<gene>
    <name evidence="6" type="ORF">BSL78_00652</name>
</gene>
<name>A0A2G8LQF6_STIJA</name>
<protein>
    <submittedName>
        <fullName evidence="6">Putative transient receptor potential-gamma protein isoform X2</fullName>
    </submittedName>
</protein>
<dbReference type="Pfam" id="PF08344">
    <property type="entry name" value="TRP_2"/>
    <property type="match status" value="1"/>
</dbReference>
<keyword evidence="7" id="KW-1185">Reference proteome</keyword>
<proteinExistence type="predicted"/>
<feature type="domain" description="Transient receptor ion channel" evidence="5">
    <location>
        <begin position="137"/>
        <end position="200"/>
    </location>
</feature>
<comment type="caution">
    <text evidence="6">The sequence shown here is derived from an EMBL/GenBank/DDBJ whole genome shotgun (WGS) entry which is preliminary data.</text>
</comment>
<dbReference type="SMART" id="SM01420">
    <property type="entry name" value="TRP_2"/>
    <property type="match status" value="1"/>
</dbReference>
<dbReference type="Proteomes" id="UP000230750">
    <property type="component" value="Unassembled WGS sequence"/>
</dbReference>
<keyword evidence="3" id="KW-0406">Ion transport</keyword>
<keyword evidence="1" id="KW-0813">Transport</keyword>
<evidence type="ECO:0000313" key="6">
    <source>
        <dbReference type="EMBL" id="PIK62452.1"/>
    </source>
</evidence>
<evidence type="ECO:0000256" key="4">
    <source>
        <dbReference type="ARBA" id="ARBA00023303"/>
    </source>
</evidence>
<keyword evidence="6" id="KW-0675">Receptor</keyword>
<evidence type="ECO:0000313" key="7">
    <source>
        <dbReference type="Proteomes" id="UP000230750"/>
    </source>
</evidence>
<dbReference type="GO" id="GO:0070679">
    <property type="term" value="F:inositol 1,4,5 trisphosphate binding"/>
    <property type="evidence" value="ECO:0007669"/>
    <property type="project" value="TreeGrafter"/>
</dbReference>
<keyword evidence="4" id="KW-0407">Ion channel</keyword>
<dbReference type="InterPro" id="IPR013555">
    <property type="entry name" value="TRP_dom"/>
</dbReference>
<sequence length="264" mass="29257">MMAGSSSHIHFKGNRCSSKKRDNEEDKFVFFTPVSEKISIKESILQLDHVRLQRNLAKGDLLGDGLFHAISAGSVAAVEIICGFYKSQLGDIALQELVNSYPTGTEFLSVATPLQLAAENDDLRISQILVNCGAKLPSLSDALSESTTDELARGLIRFHWYKAATSPALILLTEANPFGRAFQLAFQLSRSGYEPRPRFSQDVQRLCGNLEDLLCAILSKARTKREVYAVLETGSNYNNEDTSPNVSKQRQFIQSGKHLLFQEV</sequence>
<accession>A0A2G8LQF6</accession>
<dbReference type="GO" id="GO:0034703">
    <property type="term" value="C:cation channel complex"/>
    <property type="evidence" value="ECO:0007669"/>
    <property type="project" value="TreeGrafter"/>
</dbReference>